<evidence type="ECO:0000259" key="10">
    <source>
        <dbReference type="Pfam" id="PF00728"/>
    </source>
</evidence>
<dbReference type="EC" id="3.2.1.52" evidence="7"/>
<dbReference type="PIRSF" id="PIRSF001093">
    <property type="entry name" value="B-hxosamndse_ab_euk"/>
    <property type="match status" value="1"/>
</dbReference>
<evidence type="ECO:0000256" key="9">
    <source>
        <dbReference type="SAM" id="SignalP"/>
    </source>
</evidence>
<dbReference type="CDD" id="cd06562">
    <property type="entry name" value="GH20_HexA_HexB-like"/>
    <property type="match status" value="1"/>
</dbReference>
<feature type="domain" description="Glycoside hydrolase family 20 catalytic" evidence="10">
    <location>
        <begin position="209"/>
        <end position="543"/>
    </location>
</feature>
<dbReference type="Proteomes" id="UP001168821">
    <property type="component" value="Unassembled WGS sequence"/>
</dbReference>
<dbReference type="AlphaFoldDB" id="A0AA38IQI7"/>
<dbReference type="InterPro" id="IPR025705">
    <property type="entry name" value="Beta_hexosaminidase_sua/sub"/>
</dbReference>
<comment type="catalytic activity">
    <reaction evidence="1 7">
        <text>Hydrolysis of terminal non-reducing N-acetyl-D-hexosamine residues in N-acetyl-beta-D-hexosaminides.</text>
        <dbReference type="EC" id="3.2.1.52"/>
    </reaction>
</comment>
<feature type="chain" id="PRO_5041259158" description="Beta-hexosaminidase" evidence="9">
    <location>
        <begin position="21"/>
        <end position="584"/>
    </location>
</feature>
<dbReference type="InterPro" id="IPR017853">
    <property type="entry name" value="GH"/>
</dbReference>
<dbReference type="PRINTS" id="PR00738">
    <property type="entry name" value="GLHYDRLASE20"/>
</dbReference>
<dbReference type="InterPro" id="IPR029018">
    <property type="entry name" value="Hex-like_dom2"/>
</dbReference>
<dbReference type="Pfam" id="PF14845">
    <property type="entry name" value="Glycohydro_20b2"/>
    <property type="match status" value="1"/>
</dbReference>
<keyword evidence="13" id="KW-1185">Reference proteome</keyword>
<dbReference type="Gene3D" id="3.20.20.80">
    <property type="entry name" value="Glycosidases"/>
    <property type="match status" value="1"/>
</dbReference>
<sequence length="584" mass="65156">MGKAYLVLMGILLCSKLYESASNSLWRWKCNQSAGACTRVSGDVDATLYPSLETCRLVCGTAGGLWPQPTVGTVLSDGLFQFSLSSLKFEFASEDNDVTTYLKEIADLFNKTLSSISASNCSNTDNTVTISIVVLTNNMDLNWKTDEGYNLEILTAGKENSVKISANTIFGARHALETVSQLIELFSNNNGEVCHVIVDEAKISDAPNYNHRGLLLDTARNFLSISSIKKHVDGMAHSKLNVLHWHITDSQSFPLELPTLPNMTKYGAYSDSKIYHPTDIAELISYAKLRGVRIIIEIDAPSHAGNGWQWGPDAGLGDLSVCINQQPWRSFCIQPPCGQLNPVNSNLYKVLKDLYSDVINMLPKGEVFHMGGDEVYIPCWNSTPEIIAYLGDKPRTTETFLDLWSDYQAQALEAFDSAVGNTNTPIILWTSHLTEVSVIEKYLSKTRYVIQTWVPAADTLPQNLLDLGYQIIASTKDTWYLDHGFWGNTVYHNWRVVYNNKIPTASGTLGGEVCMWGELVDDSSVESRVWPRAAAAAERLWSNPKTNADQAERRFYRHRERLVSRGINAEALTPRWCYQNEGEC</sequence>
<evidence type="ECO:0000313" key="13">
    <source>
        <dbReference type="Proteomes" id="UP001168821"/>
    </source>
</evidence>
<dbReference type="Pfam" id="PF00728">
    <property type="entry name" value="Glyco_hydro_20"/>
    <property type="match status" value="1"/>
</dbReference>
<feature type="domain" description="Beta-hexosaminidase eukaryotic type N-terminal" evidence="11">
    <location>
        <begin position="65"/>
        <end position="182"/>
    </location>
</feature>
<keyword evidence="5" id="KW-0325">Glycoprotein</keyword>
<dbReference type="GO" id="GO:0016231">
    <property type="term" value="F:beta-N-acetylglucosaminidase activity"/>
    <property type="evidence" value="ECO:0007669"/>
    <property type="project" value="TreeGrafter"/>
</dbReference>
<evidence type="ECO:0000256" key="3">
    <source>
        <dbReference type="ARBA" id="ARBA00022729"/>
    </source>
</evidence>
<evidence type="ECO:0000256" key="8">
    <source>
        <dbReference type="PIRSR" id="PIRSR001093-1"/>
    </source>
</evidence>
<evidence type="ECO:0000313" key="12">
    <source>
        <dbReference type="EMBL" id="KAJ3661457.1"/>
    </source>
</evidence>
<dbReference type="SUPFAM" id="SSF55545">
    <property type="entry name" value="beta-N-acetylhexosaminidase-like domain"/>
    <property type="match status" value="1"/>
</dbReference>
<dbReference type="Gene3D" id="3.30.379.10">
    <property type="entry name" value="Chitobiase/beta-hexosaminidase domain 2-like"/>
    <property type="match status" value="1"/>
</dbReference>
<feature type="active site" description="Proton donor" evidence="8">
    <location>
        <position position="374"/>
    </location>
</feature>
<dbReference type="SUPFAM" id="SSF51445">
    <property type="entry name" value="(Trans)glycosidases"/>
    <property type="match status" value="1"/>
</dbReference>
<keyword evidence="3 9" id="KW-0732">Signal</keyword>
<comment type="similarity">
    <text evidence="2 7">Belongs to the glycosyl hydrolase 20 family.</text>
</comment>
<evidence type="ECO:0000256" key="5">
    <source>
        <dbReference type="ARBA" id="ARBA00023180"/>
    </source>
</evidence>
<dbReference type="GO" id="GO:0030203">
    <property type="term" value="P:glycosaminoglycan metabolic process"/>
    <property type="evidence" value="ECO:0007669"/>
    <property type="project" value="TreeGrafter"/>
</dbReference>
<dbReference type="GO" id="GO:0005886">
    <property type="term" value="C:plasma membrane"/>
    <property type="evidence" value="ECO:0007669"/>
    <property type="project" value="TreeGrafter"/>
</dbReference>
<organism evidence="12 13">
    <name type="scientific">Zophobas morio</name>
    <dbReference type="NCBI Taxonomy" id="2755281"/>
    <lineage>
        <taxon>Eukaryota</taxon>
        <taxon>Metazoa</taxon>
        <taxon>Ecdysozoa</taxon>
        <taxon>Arthropoda</taxon>
        <taxon>Hexapoda</taxon>
        <taxon>Insecta</taxon>
        <taxon>Pterygota</taxon>
        <taxon>Neoptera</taxon>
        <taxon>Endopterygota</taxon>
        <taxon>Coleoptera</taxon>
        <taxon>Polyphaga</taxon>
        <taxon>Cucujiformia</taxon>
        <taxon>Tenebrionidae</taxon>
        <taxon>Zophobas</taxon>
    </lineage>
</organism>
<evidence type="ECO:0000256" key="4">
    <source>
        <dbReference type="ARBA" id="ARBA00022801"/>
    </source>
</evidence>
<dbReference type="InterPro" id="IPR029019">
    <property type="entry name" value="HEX_eukaryotic_N"/>
</dbReference>
<gene>
    <name evidence="12" type="ORF">Zmor_005852</name>
</gene>
<keyword evidence="6 7" id="KW-0326">Glycosidase</keyword>
<feature type="signal peptide" evidence="9">
    <location>
        <begin position="1"/>
        <end position="20"/>
    </location>
</feature>
<dbReference type="InterPro" id="IPR015883">
    <property type="entry name" value="Glyco_hydro_20_cat"/>
</dbReference>
<name>A0AA38IQI7_9CUCU</name>
<reference evidence="12" key="1">
    <citation type="journal article" date="2023" name="G3 (Bethesda)">
        <title>Whole genome assemblies of Zophobas morio and Tenebrio molitor.</title>
        <authorList>
            <person name="Kaur S."/>
            <person name="Stinson S.A."/>
            <person name="diCenzo G.C."/>
        </authorList>
    </citation>
    <scope>NUCLEOTIDE SEQUENCE</scope>
    <source>
        <strain evidence="12">QUZm001</strain>
    </source>
</reference>
<protein>
    <recommendedName>
        <fullName evidence="7">Beta-hexosaminidase</fullName>
        <ecNumber evidence="7">3.2.1.52</ecNumber>
    </recommendedName>
</protein>
<evidence type="ECO:0000256" key="1">
    <source>
        <dbReference type="ARBA" id="ARBA00001231"/>
    </source>
</evidence>
<comment type="caution">
    <text evidence="12">The sequence shown here is derived from an EMBL/GenBank/DDBJ whole genome shotgun (WGS) entry which is preliminary data.</text>
</comment>
<evidence type="ECO:0000259" key="11">
    <source>
        <dbReference type="Pfam" id="PF14845"/>
    </source>
</evidence>
<evidence type="ECO:0000256" key="2">
    <source>
        <dbReference type="ARBA" id="ARBA00006285"/>
    </source>
</evidence>
<accession>A0AA38IQI7</accession>
<dbReference type="GO" id="GO:0005975">
    <property type="term" value="P:carbohydrate metabolic process"/>
    <property type="evidence" value="ECO:0007669"/>
    <property type="project" value="InterPro"/>
</dbReference>
<dbReference type="FunFam" id="3.20.20.80:FF:000063">
    <property type="entry name" value="Beta-hexosaminidase"/>
    <property type="match status" value="1"/>
</dbReference>
<keyword evidence="4 7" id="KW-0378">Hydrolase</keyword>
<dbReference type="PANTHER" id="PTHR22600">
    <property type="entry name" value="BETA-HEXOSAMINIDASE"/>
    <property type="match status" value="1"/>
</dbReference>
<evidence type="ECO:0000256" key="7">
    <source>
        <dbReference type="PIRNR" id="PIRNR001093"/>
    </source>
</evidence>
<dbReference type="EMBL" id="JALNTZ010000002">
    <property type="protein sequence ID" value="KAJ3661457.1"/>
    <property type="molecule type" value="Genomic_DNA"/>
</dbReference>
<evidence type="ECO:0000256" key="6">
    <source>
        <dbReference type="ARBA" id="ARBA00023295"/>
    </source>
</evidence>
<dbReference type="PANTHER" id="PTHR22600:SF42">
    <property type="entry name" value="BETA-N-ACETYLHEXOSAMINIDASE"/>
    <property type="match status" value="1"/>
</dbReference>
<proteinExistence type="inferred from homology"/>